<feature type="compositionally biased region" description="Basic and acidic residues" evidence="1">
    <location>
        <begin position="9"/>
        <end position="35"/>
    </location>
</feature>
<evidence type="ECO:0000256" key="1">
    <source>
        <dbReference type="SAM" id="MobiDB-lite"/>
    </source>
</evidence>
<organism evidence="2 3">
    <name type="scientific">Cetraspora pellucida</name>
    <dbReference type="NCBI Taxonomy" id="1433469"/>
    <lineage>
        <taxon>Eukaryota</taxon>
        <taxon>Fungi</taxon>
        <taxon>Fungi incertae sedis</taxon>
        <taxon>Mucoromycota</taxon>
        <taxon>Glomeromycotina</taxon>
        <taxon>Glomeromycetes</taxon>
        <taxon>Diversisporales</taxon>
        <taxon>Gigasporaceae</taxon>
        <taxon>Cetraspora</taxon>
    </lineage>
</organism>
<evidence type="ECO:0000313" key="2">
    <source>
        <dbReference type="EMBL" id="CAG8570008.1"/>
    </source>
</evidence>
<dbReference type="AlphaFoldDB" id="A0A9N9BLG0"/>
<keyword evidence="3" id="KW-1185">Reference proteome</keyword>
<dbReference type="EMBL" id="CAJVQA010003240">
    <property type="protein sequence ID" value="CAG8570008.1"/>
    <property type="molecule type" value="Genomic_DNA"/>
</dbReference>
<accession>A0A9N9BLG0</accession>
<feature type="non-terminal residue" evidence="2">
    <location>
        <position position="93"/>
    </location>
</feature>
<proteinExistence type="predicted"/>
<gene>
    <name evidence="2" type="ORF">CPELLU_LOCUS5608</name>
</gene>
<name>A0A9N9BLG0_9GLOM</name>
<comment type="caution">
    <text evidence="2">The sequence shown here is derived from an EMBL/GenBank/DDBJ whole genome shotgun (WGS) entry which is preliminary data.</text>
</comment>
<evidence type="ECO:0000313" key="3">
    <source>
        <dbReference type="Proteomes" id="UP000789759"/>
    </source>
</evidence>
<feature type="compositionally biased region" description="Basic and acidic residues" evidence="1">
    <location>
        <begin position="74"/>
        <end position="93"/>
    </location>
</feature>
<feature type="region of interest" description="Disordered" evidence="1">
    <location>
        <begin position="1"/>
        <end position="93"/>
    </location>
</feature>
<dbReference type="Proteomes" id="UP000789759">
    <property type="component" value="Unassembled WGS sequence"/>
</dbReference>
<reference evidence="2" key="1">
    <citation type="submission" date="2021-06" db="EMBL/GenBank/DDBJ databases">
        <authorList>
            <person name="Kallberg Y."/>
            <person name="Tangrot J."/>
            <person name="Rosling A."/>
        </authorList>
    </citation>
    <scope>NUCLEOTIDE SEQUENCE</scope>
    <source>
        <strain evidence="2">FL966</strain>
    </source>
</reference>
<protein>
    <submittedName>
        <fullName evidence="2">6096_t:CDS:1</fullName>
    </submittedName>
</protein>
<sequence length="93" mass="10860">KHTTNHIHCHPDTNFKTDEPKEDNNKTEIKRKSSTKEQTTSYIPHYYPDANLKTGKSKENNNKVSKQKSKKSKPKEDNNKVSVQELKKKLHTE</sequence>